<dbReference type="PATRIC" id="fig|1393736.3.peg.2917"/>
<proteinExistence type="predicted"/>
<reference evidence="1 2" key="1">
    <citation type="submission" date="2014-03" db="EMBL/GenBank/DDBJ databases">
        <title>Draft Genome of Photorhabdus luminescens BA1, an Egyptian Isolate.</title>
        <authorList>
            <person name="Ghazal S."/>
            <person name="Hurst S.G.IV."/>
            <person name="Morris K."/>
            <person name="Thomas K."/>
            <person name="Tisa L.S."/>
        </authorList>
    </citation>
    <scope>NUCLEOTIDE SEQUENCE [LARGE SCALE GENOMIC DNA]</scope>
    <source>
        <strain evidence="1 2">BA1</strain>
    </source>
</reference>
<evidence type="ECO:0000313" key="1">
    <source>
        <dbReference type="EMBL" id="EYU14654.1"/>
    </source>
</evidence>
<gene>
    <name evidence="1" type="ORF">BA1DRAFT_02851</name>
</gene>
<dbReference type="RefSeq" id="WP_420865147.1">
    <property type="nucleotide sequence ID" value="NZ_CAWLTM010000073.1"/>
</dbReference>
<sequence>MISLPDMLKLDGITGKTSTPVYVLSAGDKNVNARIQSRLISLNLTDQSGF</sequence>
<protein>
    <submittedName>
        <fullName evidence="1">Uncharacterized protein</fullName>
    </submittedName>
</protein>
<comment type="caution">
    <text evidence="1">The sequence shown here is derived from an EMBL/GenBank/DDBJ whole genome shotgun (WGS) entry which is preliminary data.</text>
</comment>
<keyword evidence="2" id="KW-1185">Reference proteome</keyword>
<evidence type="ECO:0000313" key="2">
    <source>
        <dbReference type="Proteomes" id="UP000023464"/>
    </source>
</evidence>
<dbReference type="EMBL" id="JFGV01000042">
    <property type="protein sequence ID" value="EYU14654.1"/>
    <property type="molecule type" value="Genomic_DNA"/>
</dbReference>
<name>A0A022PGI0_9GAMM</name>
<dbReference type="AlphaFoldDB" id="A0A022PGI0"/>
<organism evidence="1 2">
    <name type="scientific">Photorhabdus aegyptia</name>
    <dbReference type="NCBI Taxonomy" id="2805098"/>
    <lineage>
        <taxon>Bacteria</taxon>
        <taxon>Pseudomonadati</taxon>
        <taxon>Pseudomonadota</taxon>
        <taxon>Gammaproteobacteria</taxon>
        <taxon>Enterobacterales</taxon>
        <taxon>Morganellaceae</taxon>
        <taxon>Photorhabdus</taxon>
    </lineage>
</organism>
<dbReference type="Proteomes" id="UP000023464">
    <property type="component" value="Unassembled WGS sequence"/>
</dbReference>
<accession>A0A022PGI0</accession>